<evidence type="ECO:0000256" key="4">
    <source>
        <dbReference type="ARBA" id="ARBA00022989"/>
    </source>
</evidence>
<evidence type="ECO:0000256" key="1">
    <source>
        <dbReference type="ARBA" id="ARBA00004651"/>
    </source>
</evidence>
<evidence type="ECO:0000313" key="15">
    <source>
        <dbReference type="Proteomes" id="UP001642464"/>
    </source>
</evidence>
<dbReference type="PANTHER" id="PTHR30520">
    <property type="entry name" value="FORMATE TRANSPORTER-RELATED"/>
    <property type="match status" value="1"/>
</dbReference>
<evidence type="ECO:0000256" key="12">
    <source>
        <dbReference type="SAM" id="Phobius"/>
    </source>
</evidence>
<feature type="transmembrane region" description="Helical" evidence="12">
    <location>
        <begin position="254"/>
        <end position="278"/>
    </location>
</feature>
<dbReference type="PANTHER" id="PTHR30520:SF6">
    <property type="entry name" value="FORMATE_NITRATE FAMILY TRANSPORTER (EUROFUNG)"/>
    <property type="match status" value="1"/>
</dbReference>
<dbReference type="EMBL" id="CAXAMM010043017">
    <property type="protein sequence ID" value="CAK9108025.1"/>
    <property type="molecule type" value="Genomic_DNA"/>
</dbReference>
<sequence>MALAFAVTGPTAPTRAELTQGMPAERPAEWKTSVNLAFTSMAFTAVAARCARTRAPFRALRRARPVPGSMAVVGSPTETYEELVQTSVKLRDESWQKTFFASFMGGSYVGMACLLSFVIGGNIFHNYLTRMAVFATLFPVNLLLILQSGGQLFTGNSATMAMGVLEKKVRVKELIRNWAIAYAGNILGCLTISVLANYCGLITGGARDMVLDLVAQKVSGAFGPTFVKGVMCNWLVCISLWLCTMARGLGGKMLGAWFPVSMFVAIGFEHSVTSMFILPAGLLLGTPFSWMQLLSKNLIPVTLGNAAAGVFVVAASMSFAFGRLGRFGSKRKSTWARTPWGEVVVA</sequence>
<dbReference type="InterPro" id="IPR023271">
    <property type="entry name" value="Aquaporin-like"/>
</dbReference>
<feature type="transmembrane region" description="Helical" evidence="12">
    <location>
        <begin position="131"/>
        <end position="153"/>
    </location>
</feature>
<gene>
    <name evidence="13" type="ORF">SCF082_LOCUS50255</name>
    <name evidence="14" type="ORF">SCF082_LOCUS50526</name>
</gene>
<feature type="transmembrane region" description="Helical" evidence="12">
    <location>
        <begin position="174"/>
        <end position="198"/>
    </location>
</feature>
<evidence type="ECO:0000313" key="14">
    <source>
        <dbReference type="EMBL" id="CAK9108636.1"/>
    </source>
</evidence>
<keyword evidence="5 12" id="KW-0472">Membrane</keyword>
<comment type="catalytic activity">
    <reaction evidence="9">
        <text>acetate(out) + H(+)(out) = acetate(in) + H(+)(in)</text>
        <dbReference type="Rhea" id="RHEA:71803"/>
        <dbReference type="ChEBI" id="CHEBI:15378"/>
        <dbReference type="ChEBI" id="CHEBI:30089"/>
    </reaction>
</comment>
<evidence type="ECO:0000256" key="8">
    <source>
        <dbReference type="ARBA" id="ARBA00049016"/>
    </source>
</evidence>
<feature type="region of interest" description="Disordered" evidence="11">
    <location>
        <begin position="1"/>
        <end position="24"/>
    </location>
</feature>
<evidence type="ECO:0000256" key="3">
    <source>
        <dbReference type="ARBA" id="ARBA00022692"/>
    </source>
</evidence>
<comment type="catalytic activity">
    <reaction evidence="6">
        <text>(S)-lactate(in) + H(+)(in) = (S)-lactate(out) + H(+)(out)</text>
        <dbReference type="Rhea" id="RHEA:29415"/>
        <dbReference type="ChEBI" id="CHEBI:15378"/>
        <dbReference type="ChEBI" id="CHEBI:16651"/>
    </reaction>
</comment>
<feature type="transmembrane region" description="Helical" evidence="12">
    <location>
        <begin position="99"/>
        <end position="119"/>
    </location>
</feature>
<feature type="transmembrane region" description="Helical" evidence="12">
    <location>
        <begin position="298"/>
        <end position="322"/>
    </location>
</feature>
<comment type="subunit">
    <text evidence="2">Homopentamer.</text>
</comment>
<keyword evidence="3 12" id="KW-0812">Transmembrane</keyword>
<dbReference type="Proteomes" id="UP001642464">
    <property type="component" value="Unassembled WGS sequence"/>
</dbReference>
<feature type="transmembrane region" description="Helical" evidence="12">
    <location>
        <begin position="218"/>
        <end position="242"/>
    </location>
</feature>
<comment type="subcellular location">
    <subcellularLocation>
        <location evidence="1">Cell membrane</location>
        <topology evidence="1">Multi-pass membrane protein</topology>
    </subcellularLocation>
</comment>
<proteinExistence type="inferred from homology"/>
<dbReference type="InterPro" id="IPR000292">
    <property type="entry name" value="For/NO2_transpt"/>
</dbReference>
<reference evidence="13 15" key="1">
    <citation type="submission" date="2024-02" db="EMBL/GenBank/DDBJ databases">
        <authorList>
            <person name="Chen Y."/>
            <person name="Shah S."/>
            <person name="Dougan E. K."/>
            <person name="Thang M."/>
            <person name="Chan C."/>
        </authorList>
    </citation>
    <scope>NUCLEOTIDE SEQUENCE [LARGE SCALE GENOMIC DNA]</scope>
</reference>
<evidence type="ECO:0000256" key="11">
    <source>
        <dbReference type="SAM" id="MobiDB-lite"/>
    </source>
</evidence>
<comment type="catalytic activity">
    <reaction evidence="8">
        <text>formate(in) + H(+)(in) = formate(out) + H(+)(out)</text>
        <dbReference type="Rhea" id="RHEA:80887"/>
        <dbReference type="ChEBI" id="CHEBI:15378"/>
        <dbReference type="ChEBI" id="CHEBI:15740"/>
    </reaction>
</comment>
<comment type="caution">
    <text evidence="13">The sequence shown here is derived from an EMBL/GenBank/DDBJ whole genome shotgun (WGS) entry which is preliminary data.</text>
</comment>
<evidence type="ECO:0000256" key="7">
    <source>
        <dbReference type="ARBA" id="ARBA00047693"/>
    </source>
</evidence>
<evidence type="ECO:0000256" key="2">
    <source>
        <dbReference type="ARBA" id="ARBA00011255"/>
    </source>
</evidence>
<evidence type="ECO:0000256" key="6">
    <source>
        <dbReference type="ARBA" id="ARBA00034245"/>
    </source>
</evidence>
<evidence type="ECO:0000256" key="5">
    <source>
        <dbReference type="ARBA" id="ARBA00023136"/>
    </source>
</evidence>
<evidence type="ECO:0000256" key="10">
    <source>
        <dbReference type="ARBA" id="ARBA00049660"/>
    </source>
</evidence>
<accession>A0ABP0S6M7</accession>
<keyword evidence="15" id="KW-1185">Reference proteome</keyword>
<evidence type="ECO:0000313" key="13">
    <source>
        <dbReference type="EMBL" id="CAK9108025.1"/>
    </source>
</evidence>
<evidence type="ECO:0000256" key="9">
    <source>
        <dbReference type="ARBA" id="ARBA00049088"/>
    </source>
</evidence>
<keyword evidence="4 12" id="KW-1133">Transmembrane helix</keyword>
<protein>
    <submittedName>
        <fullName evidence="13">Probable formate transporter</fullName>
    </submittedName>
</protein>
<dbReference type="Gene3D" id="1.20.1080.10">
    <property type="entry name" value="Glycerol uptake facilitator protein"/>
    <property type="match status" value="1"/>
</dbReference>
<comment type="similarity">
    <text evidence="10">Belongs to the FNT transporter (TC 1.A.16) family.</text>
</comment>
<dbReference type="Pfam" id="PF01226">
    <property type="entry name" value="Form_Nir_trans"/>
    <property type="match status" value="1"/>
</dbReference>
<comment type="catalytic activity">
    <reaction evidence="7">
        <text>pyruvate(out) + H(+)(out) = pyruvate(in) + H(+)(in)</text>
        <dbReference type="Rhea" id="RHEA:64720"/>
        <dbReference type="ChEBI" id="CHEBI:15361"/>
        <dbReference type="ChEBI" id="CHEBI:15378"/>
    </reaction>
</comment>
<dbReference type="EMBL" id="CAXAMM010043128">
    <property type="protein sequence ID" value="CAK9108636.1"/>
    <property type="molecule type" value="Genomic_DNA"/>
</dbReference>
<name>A0ABP0S6M7_9DINO</name>
<organism evidence="13 15">
    <name type="scientific">Durusdinium trenchii</name>
    <dbReference type="NCBI Taxonomy" id="1381693"/>
    <lineage>
        <taxon>Eukaryota</taxon>
        <taxon>Sar</taxon>
        <taxon>Alveolata</taxon>
        <taxon>Dinophyceae</taxon>
        <taxon>Suessiales</taxon>
        <taxon>Symbiodiniaceae</taxon>
        <taxon>Durusdinium</taxon>
    </lineage>
</organism>